<sequence length="601" mass="65029">MEQQLTELVATVTAIQKQNSAIQASMGSLEEIKPFVVKLLGWKPAVDQAVADLRTEMGDLRLQVEKLARTPAATVKLADLPPLLPTPSEPRISTPKEEPSALLEGESSHGPNGHRVATTARGKAIGEECDMAAEEKGDDSAVDPKNIIAVGLDDLTEEDRQELERELKHELEEEKMERTKKKLACFQKTRSGAFKKVRSEVNKPICSDDLASLIDVSVANKFGADLTHMAHTITESLSDKIASFKEQFNKDIENSLPRQVRSVLLQINDEHREKQPMSHDNVNSASLPSSASASAGALPASLLPHDNSAGRNINGVSAGGSTPSVTNFIVPVFPPWHFDPWIPYPPMAPYQPEWHAPVQRASFWREERPTDAIVVWGGGEKPFYRSSRPRQEKEISSPKRSKVWMPVKHRDHCVESTAGEGVSSGVVLSRSVAEVGGIEAAYGVKIGDVVLEKSKQAAVVQDVKACEKLRVANGVQQRMQQLDPVTVAGANSAFTDDALKLGAVAGVVINNPRSSSRLLPMANLILAIVAGTNRFSADDTLKVGATADDKLGPVVVTDAELASATDVAFMRLPPKTYSSLAPPPIDIRHTLSISSSQGYDK</sequence>
<gene>
    <name evidence="3" type="ORF">OsJ_25401</name>
</gene>
<reference evidence="3" key="2">
    <citation type="submission" date="2008-12" db="EMBL/GenBank/DDBJ databases">
        <title>Improved gene annotation of the rice (Oryza sativa) genomes.</title>
        <authorList>
            <person name="Wang J."/>
            <person name="Li R."/>
            <person name="Fan W."/>
            <person name="Huang Q."/>
            <person name="Zhang J."/>
            <person name="Zhou Y."/>
            <person name="Hu Y."/>
            <person name="Zi S."/>
            <person name="Li J."/>
            <person name="Ni P."/>
            <person name="Zheng H."/>
            <person name="Zhang Y."/>
            <person name="Zhao M."/>
            <person name="Hao Q."/>
            <person name="McDermott J."/>
            <person name="Samudrala R."/>
            <person name="Kristiansen K."/>
            <person name="Wong G.K.-S."/>
        </authorList>
    </citation>
    <scope>NUCLEOTIDE SEQUENCE</scope>
</reference>
<name>B9FUL4_ORYSJ</name>
<organism evidence="3">
    <name type="scientific">Oryza sativa subsp. japonica</name>
    <name type="common">Rice</name>
    <dbReference type="NCBI Taxonomy" id="39947"/>
    <lineage>
        <taxon>Eukaryota</taxon>
        <taxon>Viridiplantae</taxon>
        <taxon>Streptophyta</taxon>
        <taxon>Embryophyta</taxon>
        <taxon>Tracheophyta</taxon>
        <taxon>Spermatophyta</taxon>
        <taxon>Magnoliopsida</taxon>
        <taxon>Liliopsida</taxon>
        <taxon>Poales</taxon>
        <taxon>Poaceae</taxon>
        <taxon>BOP clade</taxon>
        <taxon>Oryzoideae</taxon>
        <taxon>Oryzeae</taxon>
        <taxon>Oryzinae</taxon>
        <taxon>Oryza</taxon>
        <taxon>Oryza sativa</taxon>
    </lineage>
</organism>
<evidence type="ECO:0000313" key="3">
    <source>
        <dbReference type="EMBL" id="EEE67721.1"/>
    </source>
</evidence>
<dbReference type="Proteomes" id="UP000007752">
    <property type="component" value="Chromosome 7"/>
</dbReference>
<evidence type="ECO:0000256" key="2">
    <source>
        <dbReference type="SAM" id="MobiDB-lite"/>
    </source>
</evidence>
<protein>
    <submittedName>
        <fullName evidence="3">Uncharacterized protein</fullName>
    </submittedName>
</protein>
<keyword evidence="1" id="KW-0175">Coiled coil</keyword>
<dbReference type="EMBL" id="CM000144">
    <property type="protein sequence ID" value="EEE67721.1"/>
    <property type="molecule type" value="Genomic_DNA"/>
</dbReference>
<reference evidence="3" key="1">
    <citation type="journal article" date="2005" name="PLoS Biol.">
        <title>The genomes of Oryza sativa: a history of duplications.</title>
        <authorList>
            <person name="Yu J."/>
            <person name="Wang J."/>
            <person name="Lin W."/>
            <person name="Li S."/>
            <person name="Li H."/>
            <person name="Zhou J."/>
            <person name="Ni P."/>
            <person name="Dong W."/>
            <person name="Hu S."/>
            <person name="Zeng C."/>
            <person name="Zhang J."/>
            <person name="Zhang Y."/>
            <person name="Li R."/>
            <person name="Xu Z."/>
            <person name="Li S."/>
            <person name="Li X."/>
            <person name="Zheng H."/>
            <person name="Cong L."/>
            <person name="Lin L."/>
            <person name="Yin J."/>
            <person name="Geng J."/>
            <person name="Li G."/>
            <person name="Shi J."/>
            <person name="Liu J."/>
            <person name="Lv H."/>
            <person name="Li J."/>
            <person name="Wang J."/>
            <person name="Deng Y."/>
            <person name="Ran L."/>
            <person name="Shi X."/>
            <person name="Wang X."/>
            <person name="Wu Q."/>
            <person name="Li C."/>
            <person name="Ren X."/>
            <person name="Wang J."/>
            <person name="Wang X."/>
            <person name="Li D."/>
            <person name="Liu D."/>
            <person name="Zhang X."/>
            <person name="Ji Z."/>
            <person name="Zhao W."/>
            <person name="Sun Y."/>
            <person name="Zhang Z."/>
            <person name="Bao J."/>
            <person name="Han Y."/>
            <person name="Dong L."/>
            <person name="Ji J."/>
            <person name="Chen P."/>
            <person name="Wu S."/>
            <person name="Liu J."/>
            <person name="Xiao Y."/>
            <person name="Bu D."/>
            <person name="Tan J."/>
            <person name="Yang L."/>
            <person name="Ye C."/>
            <person name="Zhang J."/>
            <person name="Xu J."/>
            <person name="Zhou Y."/>
            <person name="Yu Y."/>
            <person name="Zhang B."/>
            <person name="Zhuang S."/>
            <person name="Wei H."/>
            <person name="Liu B."/>
            <person name="Lei M."/>
            <person name="Yu H."/>
            <person name="Li Y."/>
            <person name="Xu H."/>
            <person name="Wei S."/>
            <person name="He X."/>
            <person name="Fang L."/>
            <person name="Zhang Z."/>
            <person name="Zhang Y."/>
            <person name="Huang X."/>
            <person name="Su Z."/>
            <person name="Tong W."/>
            <person name="Li J."/>
            <person name="Tong Z."/>
            <person name="Li S."/>
            <person name="Ye J."/>
            <person name="Wang L."/>
            <person name="Fang L."/>
            <person name="Lei T."/>
            <person name="Chen C."/>
            <person name="Chen H."/>
            <person name="Xu Z."/>
            <person name="Li H."/>
            <person name="Huang H."/>
            <person name="Zhang F."/>
            <person name="Xu H."/>
            <person name="Li N."/>
            <person name="Zhao C."/>
            <person name="Li S."/>
            <person name="Dong L."/>
            <person name="Huang Y."/>
            <person name="Li L."/>
            <person name="Xi Y."/>
            <person name="Qi Q."/>
            <person name="Li W."/>
            <person name="Zhang B."/>
            <person name="Hu W."/>
            <person name="Zhang Y."/>
            <person name="Tian X."/>
            <person name="Jiao Y."/>
            <person name="Liang X."/>
            <person name="Jin J."/>
            <person name="Gao L."/>
            <person name="Zheng W."/>
            <person name="Hao B."/>
            <person name="Liu S."/>
            <person name="Wang W."/>
            <person name="Yuan L."/>
            <person name="Cao M."/>
            <person name="McDermott J."/>
            <person name="Samudrala R."/>
            <person name="Wang J."/>
            <person name="Wong G.K."/>
            <person name="Yang H."/>
        </authorList>
    </citation>
    <scope>NUCLEOTIDE SEQUENCE [LARGE SCALE GENOMIC DNA]</scope>
</reference>
<feature type="region of interest" description="Disordered" evidence="2">
    <location>
        <begin position="80"/>
        <end position="116"/>
    </location>
</feature>
<dbReference type="AlphaFoldDB" id="B9FUL4"/>
<feature type="coiled-coil region" evidence="1">
    <location>
        <begin position="153"/>
        <end position="189"/>
    </location>
</feature>
<evidence type="ECO:0000256" key="1">
    <source>
        <dbReference type="SAM" id="Coils"/>
    </source>
</evidence>
<feature type="region of interest" description="Disordered" evidence="2">
    <location>
        <begin position="272"/>
        <end position="291"/>
    </location>
</feature>
<proteinExistence type="predicted"/>
<accession>B9FUL4</accession>